<dbReference type="PANTHER" id="PTHR30126">
    <property type="entry name" value="HTH-TYPE TRANSCRIPTIONAL REGULATOR"/>
    <property type="match status" value="1"/>
</dbReference>
<evidence type="ECO:0000259" key="5">
    <source>
        <dbReference type="PROSITE" id="PS50931"/>
    </source>
</evidence>
<keyword evidence="2" id="KW-0805">Transcription regulation</keyword>
<dbReference type="NCBIfam" id="NF040786">
    <property type="entry name" value="LysR_Sec_metab"/>
    <property type="match status" value="1"/>
</dbReference>
<dbReference type="GO" id="GO:0003700">
    <property type="term" value="F:DNA-binding transcription factor activity"/>
    <property type="evidence" value="ECO:0007669"/>
    <property type="project" value="InterPro"/>
</dbReference>
<evidence type="ECO:0000256" key="2">
    <source>
        <dbReference type="ARBA" id="ARBA00023015"/>
    </source>
</evidence>
<evidence type="ECO:0000313" key="6">
    <source>
        <dbReference type="EMBL" id="SHH98886.1"/>
    </source>
</evidence>
<dbReference type="Gene3D" id="3.40.190.290">
    <property type="match status" value="1"/>
</dbReference>
<dbReference type="InterPro" id="IPR005119">
    <property type="entry name" value="LysR_subst-bd"/>
</dbReference>
<feature type="domain" description="HTH lysR-type" evidence="5">
    <location>
        <begin position="1"/>
        <end position="58"/>
    </location>
</feature>
<dbReference type="Pfam" id="PF03466">
    <property type="entry name" value="LysR_substrate"/>
    <property type="match status" value="1"/>
</dbReference>
<keyword evidence="7" id="KW-1185">Reference proteome</keyword>
<accession>A0A1M5XGH8</accession>
<reference evidence="7" key="1">
    <citation type="submission" date="2016-11" db="EMBL/GenBank/DDBJ databases">
        <authorList>
            <person name="Varghese N."/>
            <person name="Submissions S."/>
        </authorList>
    </citation>
    <scope>NUCLEOTIDE SEQUENCE [LARGE SCALE GENOMIC DNA]</scope>
    <source>
        <strain evidence="7">DSM 15449</strain>
    </source>
</reference>
<dbReference type="PROSITE" id="PS50931">
    <property type="entry name" value="HTH_LYSR"/>
    <property type="match status" value="1"/>
</dbReference>
<dbReference type="Pfam" id="PF00126">
    <property type="entry name" value="HTH_1"/>
    <property type="match status" value="1"/>
</dbReference>
<evidence type="ECO:0000256" key="3">
    <source>
        <dbReference type="ARBA" id="ARBA00023125"/>
    </source>
</evidence>
<dbReference type="InterPro" id="IPR036390">
    <property type="entry name" value="WH_DNA-bd_sf"/>
</dbReference>
<dbReference type="EMBL" id="FQXJ01000006">
    <property type="protein sequence ID" value="SHH98886.1"/>
    <property type="molecule type" value="Genomic_DNA"/>
</dbReference>
<dbReference type="FunFam" id="1.10.10.10:FF:000001">
    <property type="entry name" value="LysR family transcriptional regulator"/>
    <property type="match status" value="1"/>
</dbReference>
<dbReference type="Gene3D" id="1.10.10.10">
    <property type="entry name" value="Winged helix-like DNA-binding domain superfamily/Winged helix DNA-binding domain"/>
    <property type="match status" value="1"/>
</dbReference>
<dbReference type="STRING" id="1121420.SAMN02746098_02005"/>
<name>A0A1M5XGH8_9FIRM</name>
<dbReference type="PRINTS" id="PR00039">
    <property type="entry name" value="HTHLYSR"/>
</dbReference>
<comment type="similarity">
    <text evidence="1">Belongs to the LysR transcriptional regulatory family.</text>
</comment>
<dbReference type="InterPro" id="IPR036388">
    <property type="entry name" value="WH-like_DNA-bd_sf"/>
</dbReference>
<dbReference type="RefSeq" id="WP_073029593.1">
    <property type="nucleotide sequence ID" value="NZ_FQXJ01000006.1"/>
</dbReference>
<dbReference type="PANTHER" id="PTHR30126:SF40">
    <property type="entry name" value="HTH-TYPE TRANSCRIPTIONAL REGULATOR GLTR"/>
    <property type="match status" value="1"/>
</dbReference>
<dbReference type="GO" id="GO:0000976">
    <property type="term" value="F:transcription cis-regulatory region binding"/>
    <property type="evidence" value="ECO:0007669"/>
    <property type="project" value="TreeGrafter"/>
</dbReference>
<dbReference type="OrthoDB" id="9785745at2"/>
<protein>
    <submittedName>
        <fullName evidence="6">DNA-binding transcriptional regulator, LysR family</fullName>
    </submittedName>
</protein>
<proteinExistence type="inferred from homology"/>
<evidence type="ECO:0000313" key="7">
    <source>
        <dbReference type="Proteomes" id="UP000183954"/>
    </source>
</evidence>
<keyword evidence="3 6" id="KW-0238">DNA-binding</keyword>
<dbReference type="InterPro" id="IPR047788">
    <property type="entry name" value="LysR-like_Sec_metab"/>
</dbReference>
<organism evidence="6 7">
    <name type="scientific">Desulfosporosinus lacus DSM 15449</name>
    <dbReference type="NCBI Taxonomy" id="1121420"/>
    <lineage>
        <taxon>Bacteria</taxon>
        <taxon>Bacillati</taxon>
        <taxon>Bacillota</taxon>
        <taxon>Clostridia</taxon>
        <taxon>Eubacteriales</taxon>
        <taxon>Desulfitobacteriaceae</taxon>
        <taxon>Desulfosporosinus</taxon>
    </lineage>
</organism>
<dbReference type="AlphaFoldDB" id="A0A1M5XGH8"/>
<dbReference type="CDD" id="cd08420">
    <property type="entry name" value="PBP2_CysL_like"/>
    <property type="match status" value="1"/>
</dbReference>
<evidence type="ECO:0000256" key="1">
    <source>
        <dbReference type="ARBA" id="ARBA00009437"/>
    </source>
</evidence>
<dbReference type="InterPro" id="IPR000847">
    <property type="entry name" value="LysR_HTH_N"/>
</dbReference>
<gene>
    <name evidence="6" type="ORF">SAMN02746098_02005</name>
</gene>
<keyword evidence="4" id="KW-0804">Transcription</keyword>
<evidence type="ECO:0000256" key="4">
    <source>
        <dbReference type="ARBA" id="ARBA00023163"/>
    </source>
</evidence>
<dbReference type="SUPFAM" id="SSF46785">
    <property type="entry name" value="Winged helix' DNA-binding domain"/>
    <property type="match status" value="1"/>
</dbReference>
<dbReference type="SUPFAM" id="SSF53850">
    <property type="entry name" value="Periplasmic binding protein-like II"/>
    <property type="match status" value="1"/>
</dbReference>
<dbReference type="Proteomes" id="UP000183954">
    <property type="component" value="Unassembled WGS sequence"/>
</dbReference>
<sequence>MDSNQLKIFCMVTRQQSFSKAAKLLHMSQPAVSTHVKNLEEYYQGQLLDRTPQGVTLTKAGEVFYNYAQKILDLQDEMEQQIETVFKHENNQVIIGASTTIGNVSLPCSIYLFKEQYPEVELCLNIANAEEVLSMVISDVVDIGVVEGDTESSTLKSLHVASDELVLIVPPQHPAEGGVISLQDFLKQPLIMREDGSGTRKILATALARHGYSVNQLKVITEMKNIYAIKSAVEAGLGGSVMPLLAVRKEAYTGTLKVLRIMDMEMPLIFNIVYPNNRPLTTKAKLFIKFLTNPEESCLC</sequence>